<name>A0ABC9Z743_9NOCA</name>
<comment type="caution">
    <text evidence="1">The sequence shown here is derived from an EMBL/GenBank/DDBJ whole genome shotgun (WGS) entry which is preliminary data.</text>
</comment>
<sequence length="75" mass="8116">MFQSEWLADATDRHFGVRMAQLRTGTPLVARPTCDMGSAQPSCPSATRARLLPLISGTSEILDAEVSRNVSNPTK</sequence>
<protein>
    <submittedName>
        <fullName evidence="1">Uncharacterized protein</fullName>
    </submittedName>
</protein>
<proteinExistence type="predicted"/>
<evidence type="ECO:0000313" key="1">
    <source>
        <dbReference type="EMBL" id="GAP33478.1"/>
    </source>
</evidence>
<reference evidence="1 2" key="2">
    <citation type="journal article" date="2016" name="Genome Announc.">
        <title>Draft Genome Sequence of Erythromycin- and Oxytetracycline-Sensitive Nocardia seriolae Strain U-1 (NBRC 110359).</title>
        <authorList>
            <person name="Imajoh M."/>
            <person name="Sukeda M."/>
            <person name="Shimizu M."/>
            <person name="Yamane J."/>
            <person name="Ohnishi K."/>
            <person name="Oshima S."/>
        </authorList>
    </citation>
    <scope>NUCLEOTIDE SEQUENCE [LARGE SCALE GENOMIC DNA]</scope>
    <source>
        <strain evidence="1 2">U-1</strain>
    </source>
</reference>
<accession>A0ABC9Z743</accession>
<dbReference type="Proteomes" id="UP000037179">
    <property type="component" value="Unassembled WGS sequence"/>
</dbReference>
<dbReference type="EMBL" id="BBYQ01000281">
    <property type="protein sequence ID" value="GAP33478.1"/>
    <property type="molecule type" value="Genomic_DNA"/>
</dbReference>
<reference evidence="2" key="1">
    <citation type="submission" date="2015-07" db="EMBL/GenBank/DDBJ databases">
        <title>Nocardia seriolae U-1 whole genome shotgun sequence.</title>
        <authorList>
            <person name="Imajoh M."/>
            <person name="Fukumoto Y."/>
            <person name="Sukeda M."/>
            <person name="Yamane J."/>
            <person name="Yamasaki K."/>
            <person name="Shimizu M."/>
            <person name="Ohnishi K."/>
            <person name="Oshima S."/>
        </authorList>
    </citation>
    <scope>NUCLEOTIDE SEQUENCE [LARGE SCALE GENOMIC DNA]</scope>
    <source>
        <strain evidence="2">U-1</strain>
    </source>
</reference>
<gene>
    <name evidence="1" type="ORF">NSK11_contig00281-0004</name>
</gene>
<keyword evidence="2" id="KW-1185">Reference proteome</keyword>
<evidence type="ECO:0000313" key="2">
    <source>
        <dbReference type="Proteomes" id="UP000037179"/>
    </source>
</evidence>
<dbReference type="AlphaFoldDB" id="A0ABC9Z743"/>
<organism evidence="1 2">
    <name type="scientific">Nocardia seriolae</name>
    <dbReference type="NCBI Taxonomy" id="37332"/>
    <lineage>
        <taxon>Bacteria</taxon>
        <taxon>Bacillati</taxon>
        <taxon>Actinomycetota</taxon>
        <taxon>Actinomycetes</taxon>
        <taxon>Mycobacteriales</taxon>
        <taxon>Nocardiaceae</taxon>
        <taxon>Nocardia</taxon>
    </lineage>
</organism>